<proteinExistence type="predicted"/>
<feature type="compositionally biased region" description="Low complexity" evidence="7">
    <location>
        <begin position="408"/>
        <end position="417"/>
    </location>
</feature>
<evidence type="ECO:0000256" key="2">
    <source>
        <dbReference type="ARBA" id="ARBA00022448"/>
    </source>
</evidence>
<keyword evidence="4 8" id="KW-0812">Transmembrane</keyword>
<evidence type="ECO:0000256" key="1">
    <source>
        <dbReference type="ARBA" id="ARBA00004651"/>
    </source>
</evidence>
<keyword evidence="2" id="KW-0813">Transport</keyword>
<evidence type="ECO:0000313" key="11">
    <source>
        <dbReference type="Proteomes" id="UP000277671"/>
    </source>
</evidence>
<feature type="transmembrane region" description="Helical" evidence="8">
    <location>
        <begin position="315"/>
        <end position="336"/>
    </location>
</feature>
<evidence type="ECO:0000256" key="8">
    <source>
        <dbReference type="SAM" id="Phobius"/>
    </source>
</evidence>
<feature type="transmembrane region" description="Helical" evidence="8">
    <location>
        <begin position="20"/>
        <end position="43"/>
    </location>
</feature>
<comment type="caution">
    <text evidence="10">The sequence shown here is derived from an EMBL/GenBank/DDBJ whole genome shotgun (WGS) entry which is preliminary data.</text>
</comment>
<keyword evidence="5 8" id="KW-1133">Transmembrane helix</keyword>
<dbReference type="AlphaFoldDB" id="A0A495JTE1"/>
<comment type="subcellular location">
    <subcellularLocation>
        <location evidence="1">Cell membrane</location>
        <topology evidence="1">Multi-pass membrane protein</topology>
    </subcellularLocation>
</comment>
<gene>
    <name evidence="10" type="ORF">BDK92_6234</name>
</gene>
<dbReference type="InterPro" id="IPR005829">
    <property type="entry name" value="Sugar_transporter_CS"/>
</dbReference>
<reference evidence="10 11" key="1">
    <citation type="submission" date="2018-10" db="EMBL/GenBank/DDBJ databases">
        <title>Sequencing the genomes of 1000 actinobacteria strains.</title>
        <authorList>
            <person name="Klenk H.-P."/>
        </authorList>
    </citation>
    <scope>NUCLEOTIDE SEQUENCE [LARGE SCALE GENOMIC DNA]</scope>
    <source>
        <strain evidence="10 11">DSM 45175</strain>
    </source>
</reference>
<dbReference type="InterPro" id="IPR020846">
    <property type="entry name" value="MFS_dom"/>
</dbReference>
<feature type="transmembrane region" description="Helical" evidence="8">
    <location>
        <begin position="170"/>
        <end position="189"/>
    </location>
</feature>
<dbReference type="Gene3D" id="1.20.1250.20">
    <property type="entry name" value="MFS general substrate transporter like domains"/>
    <property type="match status" value="1"/>
</dbReference>
<feature type="transmembrane region" description="Helical" evidence="8">
    <location>
        <begin position="348"/>
        <end position="368"/>
    </location>
</feature>
<dbReference type="RefSeq" id="WP_170208746.1">
    <property type="nucleotide sequence ID" value="NZ_RBKT01000001.1"/>
</dbReference>
<evidence type="ECO:0000256" key="7">
    <source>
        <dbReference type="SAM" id="MobiDB-lite"/>
    </source>
</evidence>
<feature type="transmembrane region" description="Helical" evidence="8">
    <location>
        <begin position="49"/>
        <end position="71"/>
    </location>
</feature>
<evidence type="ECO:0000256" key="3">
    <source>
        <dbReference type="ARBA" id="ARBA00022475"/>
    </source>
</evidence>
<evidence type="ECO:0000313" key="10">
    <source>
        <dbReference type="EMBL" id="RKR91815.1"/>
    </source>
</evidence>
<feature type="transmembrane region" description="Helical" evidence="8">
    <location>
        <begin position="255"/>
        <end position="274"/>
    </location>
</feature>
<accession>A0A495JTE1</accession>
<feature type="transmembrane region" description="Helical" evidence="8">
    <location>
        <begin position="145"/>
        <end position="164"/>
    </location>
</feature>
<feature type="transmembrane region" description="Helical" evidence="8">
    <location>
        <begin position="83"/>
        <end position="102"/>
    </location>
</feature>
<evidence type="ECO:0000256" key="4">
    <source>
        <dbReference type="ARBA" id="ARBA00022692"/>
    </source>
</evidence>
<dbReference type="InterPro" id="IPR036259">
    <property type="entry name" value="MFS_trans_sf"/>
</dbReference>
<feature type="region of interest" description="Disordered" evidence="7">
    <location>
        <begin position="404"/>
        <end position="435"/>
    </location>
</feature>
<dbReference type="SUPFAM" id="SSF103473">
    <property type="entry name" value="MFS general substrate transporter"/>
    <property type="match status" value="1"/>
</dbReference>
<dbReference type="PANTHER" id="PTHR23517">
    <property type="entry name" value="RESISTANCE PROTEIN MDTM, PUTATIVE-RELATED-RELATED"/>
    <property type="match status" value="1"/>
</dbReference>
<dbReference type="PANTHER" id="PTHR23517:SF2">
    <property type="entry name" value="MULTIDRUG RESISTANCE PROTEIN MDTH"/>
    <property type="match status" value="1"/>
</dbReference>
<feature type="transmembrane region" description="Helical" evidence="8">
    <location>
        <begin position="286"/>
        <end position="309"/>
    </location>
</feature>
<feature type="domain" description="Major facilitator superfamily (MFS) profile" evidence="9">
    <location>
        <begin position="18"/>
        <end position="399"/>
    </location>
</feature>
<dbReference type="GO" id="GO:0022857">
    <property type="term" value="F:transmembrane transporter activity"/>
    <property type="evidence" value="ECO:0007669"/>
    <property type="project" value="InterPro"/>
</dbReference>
<dbReference type="PROSITE" id="PS50850">
    <property type="entry name" value="MFS"/>
    <property type="match status" value="1"/>
</dbReference>
<feature type="transmembrane region" description="Helical" evidence="8">
    <location>
        <begin position="210"/>
        <end position="235"/>
    </location>
</feature>
<dbReference type="Proteomes" id="UP000277671">
    <property type="component" value="Unassembled WGS sequence"/>
</dbReference>
<evidence type="ECO:0000256" key="6">
    <source>
        <dbReference type="ARBA" id="ARBA00023136"/>
    </source>
</evidence>
<dbReference type="InterPro" id="IPR050171">
    <property type="entry name" value="MFS_Transporters"/>
</dbReference>
<keyword evidence="3" id="KW-1003">Cell membrane</keyword>
<dbReference type="GO" id="GO:0005886">
    <property type="term" value="C:plasma membrane"/>
    <property type="evidence" value="ECO:0007669"/>
    <property type="project" value="UniProtKB-SubCell"/>
</dbReference>
<keyword evidence="6 8" id="KW-0472">Membrane</keyword>
<dbReference type="EMBL" id="RBKT01000001">
    <property type="protein sequence ID" value="RKR91815.1"/>
    <property type="molecule type" value="Genomic_DNA"/>
</dbReference>
<dbReference type="InterPro" id="IPR011701">
    <property type="entry name" value="MFS"/>
</dbReference>
<evidence type="ECO:0000259" key="9">
    <source>
        <dbReference type="PROSITE" id="PS50850"/>
    </source>
</evidence>
<name>A0A495JTE1_9ACTN</name>
<feature type="transmembrane region" description="Helical" evidence="8">
    <location>
        <begin position="374"/>
        <end position="395"/>
    </location>
</feature>
<dbReference type="Pfam" id="PF07690">
    <property type="entry name" value="MFS_1"/>
    <property type="match status" value="1"/>
</dbReference>
<organism evidence="10 11">
    <name type="scientific">Micromonospora pisi</name>
    <dbReference type="NCBI Taxonomy" id="589240"/>
    <lineage>
        <taxon>Bacteria</taxon>
        <taxon>Bacillati</taxon>
        <taxon>Actinomycetota</taxon>
        <taxon>Actinomycetes</taxon>
        <taxon>Micromonosporales</taxon>
        <taxon>Micromonosporaceae</taxon>
        <taxon>Micromonospora</taxon>
    </lineage>
</organism>
<dbReference type="PROSITE" id="PS00216">
    <property type="entry name" value="SUGAR_TRANSPORT_1"/>
    <property type="match status" value="1"/>
</dbReference>
<protein>
    <submittedName>
        <fullName evidence="10">Putative MFS family arabinose efflux permease</fullName>
    </submittedName>
</protein>
<sequence>MNKSTRSLARSLNGFPDGFWWLWTSTLVNRLGTFVFPFLAIYLTSVLGYSAAHAGLILAIYGVGASVGALLGGELSDRIGRRATMGGAQLVTAVVTAAMGFVTGSTAIAVLAFSVGAAASASRPAISAMIVDLVPPEDRQRAFSVNYWASNIGFGFSAAVAGVLAHQGYLWLFIGDAVTTLLCAVVMWVKLPETRPAGPEVPSPVPAARVGLGHILGDSRFLVLCLLGFAMWMMFYQGSSSLSVAMAGSGIGTQAYGLIIALNGILIVVLQIPVTSMLKGRDRRMVLALSALLTGVGFGVNGFAGTSVILYSLSVMVWTLGEIAYAPASAAAVAELSDERAHGRYQGLFGFSTSVASILAPLVGGLALDLWGGPALWLLCVAVGVATAAGFWALLTVTRRASGRSDVVPESEPPLLEQEQERELVPSSPTRSPVA</sequence>
<dbReference type="CDD" id="cd17329">
    <property type="entry name" value="MFS_MdtH_MDR_like"/>
    <property type="match status" value="1"/>
</dbReference>
<keyword evidence="11" id="KW-1185">Reference proteome</keyword>
<evidence type="ECO:0000256" key="5">
    <source>
        <dbReference type="ARBA" id="ARBA00022989"/>
    </source>
</evidence>